<evidence type="ECO:0000256" key="3">
    <source>
        <dbReference type="ARBA" id="ARBA00023125"/>
    </source>
</evidence>
<dbReference type="InterPro" id="IPR011010">
    <property type="entry name" value="DNA_brk_join_enz"/>
</dbReference>
<sequence>MSKTGIVSFSDAEIRRQAATGEFESLRDPRHPGLYLRFSLNRERATWYLVTKKKWNKVGGYPALSFKALAGVMPQIHARLAADPAASAAAGTLQTVGELLDWYSERQSRDRSLSDKRRTSAKSAIHCHLKPRLADMQIGDVSRATIDREAMWPMQEELSLSYVRLMWGVLVVAFKQAEKLKLIATNPIAGFRFTDFTKAKIKPKTSRLRGVQIEALVESFAGGFDHEPADNMLALMMLCHGTRVGETRQARWSHITIADGGEWFLPAENTKTRCEHSLPLTGQVVALLKRYREWQTSRGYQGTYLFPSKGGRPMTEGQACAVFTRLGQGEWTSHDLRKLARTAWTDLGVDYLIGEMLVNHTLTRNVQTYIHTHAEQLKREALEKWHQRLDECGFALIHGWKDDRSGNSHIRAQASNDAASSVSQNP</sequence>
<evidence type="ECO:0000259" key="5">
    <source>
        <dbReference type="PROSITE" id="PS51898"/>
    </source>
</evidence>
<dbReference type="OrthoDB" id="9795573at2"/>
<accession>A0A1G8LKC2</accession>
<dbReference type="EMBL" id="FNCO01000014">
    <property type="protein sequence ID" value="SDI56093.1"/>
    <property type="molecule type" value="Genomic_DNA"/>
</dbReference>
<evidence type="ECO:0000313" key="6">
    <source>
        <dbReference type="EMBL" id="SDI56093.1"/>
    </source>
</evidence>
<dbReference type="CDD" id="cd00801">
    <property type="entry name" value="INT_P4_C"/>
    <property type="match status" value="1"/>
</dbReference>
<dbReference type="RefSeq" id="WP_074756469.1">
    <property type="nucleotide sequence ID" value="NZ_FNCO01000014.1"/>
</dbReference>
<keyword evidence="3" id="KW-0238">DNA-binding</keyword>
<dbReference type="InterPro" id="IPR002104">
    <property type="entry name" value="Integrase_catalytic"/>
</dbReference>
<proteinExistence type="inferred from homology"/>
<dbReference type="Pfam" id="PF00589">
    <property type="entry name" value="Phage_integrase"/>
    <property type="match status" value="1"/>
</dbReference>
<dbReference type="Proteomes" id="UP000182894">
    <property type="component" value="Unassembled WGS sequence"/>
</dbReference>
<comment type="similarity">
    <text evidence="1">Belongs to the 'phage' integrase family.</text>
</comment>
<evidence type="ECO:0000313" key="7">
    <source>
        <dbReference type="Proteomes" id="UP000182894"/>
    </source>
</evidence>
<keyword evidence="4" id="KW-0233">DNA recombination</keyword>
<dbReference type="STRING" id="89065.SAMN05216605_114169"/>
<reference evidence="7" key="1">
    <citation type="submission" date="2016-10" db="EMBL/GenBank/DDBJ databases">
        <authorList>
            <person name="Varghese N."/>
            <person name="Submissions S."/>
        </authorList>
    </citation>
    <scope>NUCLEOTIDE SEQUENCE [LARGE SCALE GENOMIC DNA]</scope>
    <source>
        <strain evidence="7">ATCC 700689</strain>
    </source>
</reference>
<evidence type="ECO:0000256" key="2">
    <source>
        <dbReference type="ARBA" id="ARBA00022908"/>
    </source>
</evidence>
<dbReference type="GO" id="GO:0006310">
    <property type="term" value="P:DNA recombination"/>
    <property type="evidence" value="ECO:0007669"/>
    <property type="project" value="UniProtKB-KW"/>
</dbReference>
<dbReference type="PANTHER" id="PTHR30629">
    <property type="entry name" value="PROPHAGE INTEGRASE"/>
    <property type="match status" value="1"/>
</dbReference>
<dbReference type="Gene3D" id="1.10.150.130">
    <property type="match status" value="1"/>
</dbReference>
<name>A0A1G8LKC2_9PSED</name>
<keyword evidence="7" id="KW-1185">Reference proteome</keyword>
<gene>
    <name evidence="6" type="ORF">SAMN05216605_114169</name>
</gene>
<dbReference type="AlphaFoldDB" id="A0A1G8LKC2"/>
<dbReference type="InterPro" id="IPR013762">
    <property type="entry name" value="Integrase-like_cat_sf"/>
</dbReference>
<dbReference type="SUPFAM" id="SSF56349">
    <property type="entry name" value="DNA breaking-rejoining enzymes"/>
    <property type="match status" value="1"/>
</dbReference>
<dbReference type="Gene3D" id="1.10.443.10">
    <property type="entry name" value="Intergrase catalytic core"/>
    <property type="match status" value="1"/>
</dbReference>
<dbReference type="GO" id="GO:0015074">
    <property type="term" value="P:DNA integration"/>
    <property type="evidence" value="ECO:0007669"/>
    <property type="project" value="UniProtKB-KW"/>
</dbReference>
<feature type="domain" description="Tyr recombinase" evidence="5">
    <location>
        <begin position="203"/>
        <end position="383"/>
    </location>
</feature>
<organism evidence="6 7">
    <name type="scientific">Pseudomonas abietaniphila</name>
    <dbReference type="NCBI Taxonomy" id="89065"/>
    <lineage>
        <taxon>Bacteria</taxon>
        <taxon>Pseudomonadati</taxon>
        <taxon>Pseudomonadota</taxon>
        <taxon>Gammaproteobacteria</taxon>
        <taxon>Pseudomonadales</taxon>
        <taxon>Pseudomonadaceae</taxon>
        <taxon>Pseudomonas</taxon>
    </lineage>
</organism>
<dbReference type="InterPro" id="IPR010998">
    <property type="entry name" value="Integrase_recombinase_N"/>
</dbReference>
<keyword evidence="2" id="KW-0229">DNA integration</keyword>
<dbReference type="PROSITE" id="PS51898">
    <property type="entry name" value="TYR_RECOMBINASE"/>
    <property type="match status" value="1"/>
</dbReference>
<dbReference type="InterPro" id="IPR050808">
    <property type="entry name" value="Phage_Integrase"/>
</dbReference>
<evidence type="ECO:0000256" key="4">
    <source>
        <dbReference type="ARBA" id="ARBA00023172"/>
    </source>
</evidence>
<evidence type="ECO:0000256" key="1">
    <source>
        <dbReference type="ARBA" id="ARBA00008857"/>
    </source>
</evidence>
<dbReference type="GO" id="GO:0003677">
    <property type="term" value="F:DNA binding"/>
    <property type="evidence" value="ECO:0007669"/>
    <property type="project" value="UniProtKB-KW"/>
</dbReference>
<protein>
    <submittedName>
        <fullName evidence="6">Integrase</fullName>
    </submittedName>
</protein>
<dbReference type="PANTHER" id="PTHR30629:SF6">
    <property type="entry name" value="PROPHAGE INTEGRASE INTA-RELATED"/>
    <property type="match status" value="1"/>
</dbReference>